<keyword evidence="12" id="KW-1185">Reference proteome</keyword>
<dbReference type="PROSITE" id="PS00409">
    <property type="entry name" value="PROKAR_NTER_METHYL"/>
    <property type="match status" value="1"/>
</dbReference>
<protein>
    <submittedName>
        <fullName evidence="11">Fimbrial protein pilin</fullName>
    </submittedName>
</protein>
<dbReference type="Gene3D" id="3.30.700.10">
    <property type="entry name" value="Glycoprotein, Type 4 Pilin"/>
    <property type="match status" value="1"/>
</dbReference>
<dbReference type="InterPro" id="IPR045584">
    <property type="entry name" value="Pilin-like"/>
</dbReference>
<evidence type="ECO:0000256" key="7">
    <source>
        <dbReference type="ARBA" id="ARBA00023136"/>
    </source>
</evidence>
<comment type="subcellular location">
    <subcellularLocation>
        <location evidence="1">Cell outer membrane</location>
        <topology evidence="1">Single-pass membrane protein</topology>
    </subcellularLocation>
    <subcellularLocation>
        <location evidence="2">Periplasm</location>
    </subcellularLocation>
</comment>
<keyword evidence="4 9" id="KW-0812">Transmembrane</keyword>
<dbReference type="Pfam" id="PF07963">
    <property type="entry name" value="N_methyl"/>
    <property type="match status" value="1"/>
</dbReference>
<keyword evidence="5" id="KW-0574">Periplasm</keyword>
<accession>A0A2I9CUW6</accession>
<keyword evidence="3" id="KW-0488">Methylation</keyword>
<keyword evidence="6 9" id="KW-1133">Transmembrane helix</keyword>
<proteinExistence type="predicted"/>
<dbReference type="PANTHER" id="PTHR30093">
    <property type="entry name" value="GENERAL SECRETION PATHWAY PROTEIN G"/>
    <property type="match status" value="1"/>
</dbReference>
<evidence type="ECO:0000256" key="2">
    <source>
        <dbReference type="ARBA" id="ARBA00004418"/>
    </source>
</evidence>
<feature type="transmembrane region" description="Helical" evidence="9">
    <location>
        <begin position="6"/>
        <end position="28"/>
    </location>
</feature>
<dbReference type="InterPro" id="IPR041050">
    <property type="entry name" value="PilA4"/>
</dbReference>
<evidence type="ECO:0000256" key="1">
    <source>
        <dbReference type="ARBA" id="ARBA00004203"/>
    </source>
</evidence>
<evidence type="ECO:0000256" key="5">
    <source>
        <dbReference type="ARBA" id="ARBA00022764"/>
    </source>
</evidence>
<dbReference type="EMBL" id="BFAG01000005">
    <property type="protein sequence ID" value="GBF05679.1"/>
    <property type="molecule type" value="Genomic_DNA"/>
</dbReference>
<dbReference type="NCBIfam" id="TIGR02532">
    <property type="entry name" value="IV_pilin_GFxxxE"/>
    <property type="match status" value="1"/>
</dbReference>
<dbReference type="Pfam" id="PF18682">
    <property type="entry name" value="PilA4"/>
    <property type="match status" value="1"/>
</dbReference>
<gene>
    <name evidence="11" type="ORF">DAERI_050188</name>
</gene>
<feature type="domain" description="Pilin A4" evidence="10">
    <location>
        <begin position="39"/>
        <end position="122"/>
    </location>
</feature>
<evidence type="ECO:0000259" key="10">
    <source>
        <dbReference type="Pfam" id="PF18682"/>
    </source>
</evidence>
<keyword evidence="7 9" id="KW-0472">Membrane</keyword>
<dbReference type="GO" id="GO:0042597">
    <property type="term" value="C:periplasmic space"/>
    <property type="evidence" value="ECO:0007669"/>
    <property type="project" value="UniProtKB-SubCell"/>
</dbReference>
<dbReference type="Proteomes" id="UP000236569">
    <property type="component" value="Unassembled WGS sequence"/>
</dbReference>
<dbReference type="SUPFAM" id="SSF54523">
    <property type="entry name" value="Pili subunits"/>
    <property type="match status" value="1"/>
</dbReference>
<evidence type="ECO:0000256" key="4">
    <source>
        <dbReference type="ARBA" id="ARBA00022692"/>
    </source>
</evidence>
<dbReference type="RefSeq" id="WP_103129101.1">
    <property type="nucleotide sequence ID" value="NZ_BFAG01000005.1"/>
</dbReference>
<evidence type="ECO:0000256" key="3">
    <source>
        <dbReference type="ARBA" id="ARBA00022481"/>
    </source>
</evidence>
<evidence type="ECO:0000256" key="9">
    <source>
        <dbReference type="SAM" id="Phobius"/>
    </source>
</evidence>
<dbReference type="AlphaFoldDB" id="A0A2I9CUW6"/>
<dbReference type="GO" id="GO:0009279">
    <property type="term" value="C:cell outer membrane"/>
    <property type="evidence" value="ECO:0007669"/>
    <property type="project" value="UniProtKB-SubCell"/>
</dbReference>
<sequence>MKNGTQGFTLIELLIVIAIIGILAAVLIPNLLNARQAANNSAAQSFLRNAVTQAESARANGTAVGATVGAVLKCTAAPLSMTEPAAVKAGTCEVRQGPNETTGYIEASTGNKYVFNGSTLTSTTTAGAPAPTGITSTP</sequence>
<evidence type="ECO:0000256" key="8">
    <source>
        <dbReference type="ARBA" id="ARBA00023237"/>
    </source>
</evidence>
<reference evidence="12" key="1">
    <citation type="submission" date="2018-01" db="EMBL/GenBank/DDBJ databases">
        <title>Draft Genome Sequence of the Radioresistant Bacterium Deinococcus aerius TR0125, Isolated from the Higher Atmosphere above Japan.</title>
        <authorList>
            <person name="Satoh K."/>
            <person name="Arai H."/>
            <person name="Sanzen T."/>
            <person name="Kawaguchi Y."/>
            <person name="Hayashi H."/>
            <person name="Yokobori S."/>
            <person name="Yamagishi A."/>
            <person name="Oono Y."/>
            <person name="Narumi I."/>
        </authorList>
    </citation>
    <scope>NUCLEOTIDE SEQUENCE [LARGE SCALE GENOMIC DNA]</scope>
    <source>
        <strain evidence="12">TR0125</strain>
    </source>
</reference>
<name>A0A2I9CUW6_9DEIO</name>
<dbReference type="InterPro" id="IPR012902">
    <property type="entry name" value="N_methyl_site"/>
</dbReference>
<dbReference type="PANTHER" id="PTHR30093:SF44">
    <property type="entry name" value="TYPE II SECRETION SYSTEM CORE PROTEIN G"/>
    <property type="match status" value="1"/>
</dbReference>
<evidence type="ECO:0000256" key="6">
    <source>
        <dbReference type="ARBA" id="ARBA00022989"/>
    </source>
</evidence>
<evidence type="ECO:0000313" key="12">
    <source>
        <dbReference type="Proteomes" id="UP000236569"/>
    </source>
</evidence>
<evidence type="ECO:0000313" key="11">
    <source>
        <dbReference type="EMBL" id="GBF05679.1"/>
    </source>
</evidence>
<keyword evidence="8" id="KW-0998">Cell outer membrane</keyword>
<organism evidence="11 12">
    <name type="scientific">Deinococcus aerius</name>
    <dbReference type="NCBI Taxonomy" id="200253"/>
    <lineage>
        <taxon>Bacteria</taxon>
        <taxon>Thermotogati</taxon>
        <taxon>Deinococcota</taxon>
        <taxon>Deinococci</taxon>
        <taxon>Deinococcales</taxon>
        <taxon>Deinococcaceae</taxon>
        <taxon>Deinococcus</taxon>
    </lineage>
</organism>
<comment type="caution">
    <text evidence="11">The sequence shown here is derived from an EMBL/GenBank/DDBJ whole genome shotgun (WGS) entry which is preliminary data.</text>
</comment>